<dbReference type="Pfam" id="PF00534">
    <property type="entry name" value="Glycos_transf_1"/>
    <property type="match status" value="1"/>
</dbReference>
<evidence type="ECO:0000313" key="3">
    <source>
        <dbReference type="EMBL" id="MBM6699645.1"/>
    </source>
</evidence>
<gene>
    <name evidence="3" type="ORF">H7U32_04815</name>
</gene>
<dbReference type="GO" id="GO:0016757">
    <property type="term" value="F:glycosyltransferase activity"/>
    <property type="evidence" value="ECO:0007669"/>
    <property type="project" value="InterPro"/>
</dbReference>
<dbReference type="InterPro" id="IPR001296">
    <property type="entry name" value="Glyco_trans_1"/>
</dbReference>
<feature type="domain" description="Glycosyl transferase family 1" evidence="2">
    <location>
        <begin position="194"/>
        <end position="343"/>
    </location>
</feature>
<keyword evidence="1" id="KW-0808">Transferase</keyword>
<organism evidence="3 4">
    <name type="scientific">Bifidobacterium pullorum subsp. saeculare</name>
    <dbReference type="NCBI Taxonomy" id="78257"/>
    <lineage>
        <taxon>Bacteria</taxon>
        <taxon>Bacillati</taxon>
        <taxon>Actinomycetota</taxon>
        <taxon>Actinomycetes</taxon>
        <taxon>Bifidobacteriales</taxon>
        <taxon>Bifidobacteriaceae</taxon>
        <taxon>Bifidobacterium</taxon>
    </lineage>
</organism>
<accession>A0A938WY05</accession>
<sequence>MSVIHKPIRILQWGMTTGLGGLETFLMGVYRHIDRSQVQFDFLQAHDEGKLAFEDEIRDLGGHVYRVMVPQRESFVRSRRCLAEFFAEHREFAGVHVNANFRYAFPLRYAKRAGIGLRILHSHNIAESHAYTDPVHELAWRLRTCSVNHDINTLPTHYFACSAQAAEFMFPGRPFTWIRNGIDTAVFAFDADVRNRLRHELGIARTTTVLGFCGNLREQKAPLFLIDIFDRYHRMQPDSKLLIVGDGVLRDAVERRITDLGLTGSVLMLGQRTDVADLYQAMDAFVLPSRFEGLGIVYIEAQCAGLPSFAPEGNVPPEVRASDLMTFVPRGSDAESWAWAIDRKFVEVRPRANRVAQVRAAGYEMADVAAGLQEFYLTHAEAGR</sequence>
<evidence type="ECO:0000256" key="1">
    <source>
        <dbReference type="ARBA" id="ARBA00022679"/>
    </source>
</evidence>
<dbReference type="Gene3D" id="3.40.50.2000">
    <property type="entry name" value="Glycogen Phosphorylase B"/>
    <property type="match status" value="2"/>
</dbReference>
<evidence type="ECO:0000259" key="2">
    <source>
        <dbReference type="Pfam" id="PF00534"/>
    </source>
</evidence>
<protein>
    <submittedName>
        <fullName evidence="3">Glycosyltransferase</fullName>
    </submittedName>
</protein>
<reference evidence="3" key="2">
    <citation type="journal article" date="2021" name="Sci. Rep.">
        <title>The distribution of antibiotic resistance genes in chicken gut microbiota commensals.</title>
        <authorList>
            <person name="Juricova H."/>
            <person name="Matiasovicova J."/>
            <person name="Kubasova T."/>
            <person name="Cejkova D."/>
            <person name="Rychlik I."/>
        </authorList>
    </citation>
    <scope>NUCLEOTIDE SEQUENCE</scope>
    <source>
        <strain evidence="3">An836</strain>
    </source>
</reference>
<comment type="caution">
    <text evidence="3">The sequence shown here is derived from an EMBL/GenBank/DDBJ whole genome shotgun (WGS) entry which is preliminary data.</text>
</comment>
<name>A0A938WY05_9BIFI</name>
<evidence type="ECO:0000313" key="4">
    <source>
        <dbReference type="Proteomes" id="UP000718821"/>
    </source>
</evidence>
<proteinExistence type="predicted"/>
<dbReference type="AlphaFoldDB" id="A0A938WY05"/>
<dbReference type="SUPFAM" id="SSF53756">
    <property type="entry name" value="UDP-Glycosyltransferase/glycogen phosphorylase"/>
    <property type="match status" value="1"/>
</dbReference>
<dbReference type="Proteomes" id="UP000718821">
    <property type="component" value="Unassembled WGS sequence"/>
</dbReference>
<reference evidence="3" key="1">
    <citation type="submission" date="2020-08" db="EMBL/GenBank/DDBJ databases">
        <authorList>
            <person name="Cejkova D."/>
            <person name="Kubasova T."/>
            <person name="Jahodarova E."/>
            <person name="Rychlik I."/>
        </authorList>
    </citation>
    <scope>NUCLEOTIDE SEQUENCE</scope>
    <source>
        <strain evidence="3">An836</strain>
    </source>
</reference>
<dbReference type="EMBL" id="JACLYU010000006">
    <property type="protein sequence ID" value="MBM6699645.1"/>
    <property type="molecule type" value="Genomic_DNA"/>
</dbReference>
<keyword evidence="4" id="KW-1185">Reference proteome</keyword>
<dbReference type="PANTHER" id="PTHR12526">
    <property type="entry name" value="GLYCOSYLTRANSFERASE"/>
    <property type="match status" value="1"/>
</dbReference>